<keyword evidence="3" id="KW-1185">Reference proteome</keyword>
<proteinExistence type="predicted"/>
<sequence length="68" mass="7563">MADNVNVSTPDKNQKIAIEWMINDPKGGFHEKNLSSKGGPPQFVSISKNDVKNNDSLKKLPEQMLSNH</sequence>
<gene>
    <name evidence="2" type="ORF">N7472_001410</name>
</gene>
<reference evidence="2" key="1">
    <citation type="submission" date="2022-11" db="EMBL/GenBank/DDBJ databases">
        <authorList>
            <person name="Petersen C."/>
        </authorList>
    </citation>
    <scope>NUCLEOTIDE SEQUENCE</scope>
    <source>
        <strain evidence="2">IBT 16849</strain>
    </source>
</reference>
<evidence type="ECO:0000313" key="2">
    <source>
        <dbReference type="EMBL" id="KAJ5211271.1"/>
    </source>
</evidence>
<protein>
    <submittedName>
        <fullName evidence="2">Uncharacterized protein</fullName>
    </submittedName>
</protein>
<dbReference type="EMBL" id="JAPQKP010000001">
    <property type="protein sequence ID" value="KAJ5211271.1"/>
    <property type="molecule type" value="Genomic_DNA"/>
</dbReference>
<evidence type="ECO:0000313" key="3">
    <source>
        <dbReference type="Proteomes" id="UP001150879"/>
    </source>
</evidence>
<dbReference type="OrthoDB" id="5406879at2759"/>
<reference evidence="2" key="2">
    <citation type="journal article" date="2023" name="IMA Fungus">
        <title>Comparative genomic study of the Penicillium genus elucidates a diverse pangenome and 15 lateral gene transfer events.</title>
        <authorList>
            <person name="Petersen C."/>
            <person name="Sorensen T."/>
            <person name="Nielsen M.R."/>
            <person name="Sondergaard T.E."/>
            <person name="Sorensen J.L."/>
            <person name="Fitzpatrick D.A."/>
            <person name="Frisvad J.C."/>
            <person name="Nielsen K.L."/>
        </authorList>
    </citation>
    <scope>NUCLEOTIDE SEQUENCE</scope>
    <source>
        <strain evidence="2">IBT 16849</strain>
    </source>
</reference>
<accession>A0A9W9N137</accession>
<name>A0A9W9N137_9EURO</name>
<dbReference type="Proteomes" id="UP001150879">
    <property type="component" value="Unassembled WGS sequence"/>
</dbReference>
<organism evidence="2 3">
    <name type="scientific">Penicillium cf. griseofulvum</name>
    <dbReference type="NCBI Taxonomy" id="2972120"/>
    <lineage>
        <taxon>Eukaryota</taxon>
        <taxon>Fungi</taxon>
        <taxon>Dikarya</taxon>
        <taxon>Ascomycota</taxon>
        <taxon>Pezizomycotina</taxon>
        <taxon>Eurotiomycetes</taxon>
        <taxon>Eurotiomycetidae</taxon>
        <taxon>Eurotiales</taxon>
        <taxon>Aspergillaceae</taxon>
        <taxon>Penicillium</taxon>
    </lineage>
</organism>
<feature type="compositionally biased region" description="Basic and acidic residues" evidence="1">
    <location>
        <begin position="49"/>
        <end position="61"/>
    </location>
</feature>
<comment type="caution">
    <text evidence="2">The sequence shown here is derived from an EMBL/GenBank/DDBJ whole genome shotgun (WGS) entry which is preliminary data.</text>
</comment>
<dbReference type="AlphaFoldDB" id="A0A9W9N137"/>
<evidence type="ECO:0000256" key="1">
    <source>
        <dbReference type="SAM" id="MobiDB-lite"/>
    </source>
</evidence>
<feature type="region of interest" description="Disordered" evidence="1">
    <location>
        <begin position="27"/>
        <end position="68"/>
    </location>
</feature>